<reference evidence="2" key="1">
    <citation type="submission" date="2017-02" db="UniProtKB">
        <authorList>
            <consortium name="WormBaseParasite"/>
        </authorList>
    </citation>
    <scope>IDENTIFICATION</scope>
</reference>
<accession>A0A0M3HX16</accession>
<keyword evidence="1" id="KW-1185">Reference proteome</keyword>
<dbReference type="Proteomes" id="UP000036681">
    <property type="component" value="Unplaced"/>
</dbReference>
<evidence type="ECO:0000313" key="2">
    <source>
        <dbReference type="WBParaSite" id="ALUE_0000778201-mRNA-1"/>
    </source>
</evidence>
<dbReference type="AlphaFoldDB" id="A0A0M3HX16"/>
<evidence type="ECO:0000313" key="1">
    <source>
        <dbReference type="Proteomes" id="UP000036681"/>
    </source>
</evidence>
<name>A0A0M3HX16_ASCLU</name>
<proteinExistence type="predicted"/>
<organism evidence="1 2">
    <name type="scientific">Ascaris lumbricoides</name>
    <name type="common">Giant roundworm</name>
    <dbReference type="NCBI Taxonomy" id="6252"/>
    <lineage>
        <taxon>Eukaryota</taxon>
        <taxon>Metazoa</taxon>
        <taxon>Ecdysozoa</taxon>
        <taxon>Nematoda</taxon>
        <taxon>Chromadorea</taxon>
        <taxon>Rhabditida</taxon>
        <taxon>Spirurina</taxon>
        <taxon>Ascaridomorpha</taxon>
        <taxon>Ascaridoidea</taxon>
        <taxon>Ascarididae</taxon>
        <taxon>Ascaris</taxon>
    </lineage>
</organism>
<protein>
    <submittedName>
        <fullName evidence="2">Secreted protein</fullName>
    </submittedName>
</protein>
<dbReference type="WBParaSite" id="ALUE_0000778201-mRNA-1">
    <property type="protein sequence ID" value="ALUE_0000778201-mRNA-1"/>
    <property type="gene ID" value="ALUE_0000778201"/>
</dbReference>
<sequence>MAASIAQVILVRSIAALCGAVVEEIKGVTASVFVAVSDSMKLYTLVVLLCVPRISASIGQVELSGAEKGRDMEITELFCLACISSFRSGWKCPAAAREGGKTFLSPKCTYWCWFEWWMTGGADGDAGLRAWMDSKDAIMTSPHPAEASERQCVAVER</sequence>